<feature type="region of interest" description="Disordered" evidence="1">
    <location>
        <begin position="287"/>
        <end position="306"/>
    </location>
</feature>
<gene>
    <name evidence="2" type="primary">Cnig_chr_I.g165</name>
    <name evidence="2" type="ORF">B9Z55_000165</name>
</gene>
<feature type="region of interest" description="Disordered" evidence="1">
    <location>
        <begin position="311"/>
        <end position="345"/>
    </location>
</feature>
<accession>A0A2G5VH72</accession>
<evidence type="ECO:0000313" key="2">
    <source>
        <dbReference type="EMBL" id="PIC50946.1"/>
    </source>
</evidence>
<reference evidence="3" key="1">
    <citation type="submission" date="2017-10" db="EMBL/GenBank/DDBJ databases">
        <title>Rapid genome shrinkage in a self-fertile nematode reveals novel sperm competition proteins.</title>
        <authorList>
            <person name="Yin D."/>
            <person name="Schwarz E.M."/>
            <person name="Thomas C.G."/>
            <person name="Felde R.L."/>
            <person name="Korf I.F."/>
            <person name="Cutter A.D."/>
            <person name="Schartner C.M."/>
            <person name="Ralston E.J."/>
            <person name="Meyer B.J."/>
            <person name="Haag E.S."/>
        </authorList>
    </citation>
    <scope>NUCLEOTIDE SEQUENCE [LARGE SCALE GENOMIC DNA]</scope>
    <source>
        <strain evidence="3">JU1422</strain>
    </source>
</reference>
<protein>
    <submittedName>
        <fullName evidence="2">Uncharacterized protein</fullName>
    </submittedName>
</protein>
<comment type="caution">
    <text evidence="2">The sequence shown here is derived from an EMBL/GenBank/DDBJ whole genome shotgun (WGS) entry which is preliminary data.</text>
</comment>
<organism evidence="2 3">
    <name type="scientific">Caenorhabditis nigoni</name>
    <dbReference type="NCBI Taxonomy" id="1611254"/>
    <lineage>
        <taxon>Eukaryota</taxon>
        <taxon>Metazoa</taxon>
        <taxon>Ecdysozoa</taxon>
        <taxon>Nematoda</taxon>
        <taxon>Chromadorea</taxon>
        <taxon>Rhabditida</taxon>
        <taxon>Rhabditina</taxon>
        <taxon>Rhabditomorpha</taxon>
        <taxon>Rhabditoidea</taxon>
        <taxon>Rhabditidae</taxon>
        <taxon>Peloderinae</taxon>
        <taxon>Caenorhabditis</taxon>
    </lineage>
</organism>
<dbReference type="EMBL" id="PDUG01000001">
    <property type="protein sequence ID" value="PIC50946.1"/>
    <property type="molecule type" value="Genomic_DNA"/>
</dbReference>
<proteinExistence type="predicted"/>
<dbReference type="AlphaFoldDB" id="A0A2G5VH72"/>
<dbReference type="Proteomes" id="UP000230233">
    <property type="component" value="Chromosome I"/>
</dbReference>
<feature type="compositionally biased region" description="Basic and acidic residues" evidence="1">
    <location>
        <begin position="315"/>
        <end position="324"/>
    </location>
</feature>
<evidence type="ECO:0000313" key="3">
    <source>
        <dbReference type="Proteomes" id="UP000230233"/>
    </source>
</evidence>
<evidence type="ECO:0000256" key="1">
    <source>
        <dbReference type="SAM" id="MobiDB-lite"/>
    </source>
</evidence>
<sequence length="345" mass="40176">MATTPRRFRDSNGNILTVSSLTPRSGLTGGFSNAQQKSISDELGAFVFFDKFEPYRAARVLVLRSKQVDVWPETEAFVRSISRVVNDVTRPPLVFDYTAEEVAYANQLMNMLTRYQFIEKEPHTKVIQLPAVSNSILTKVARQFSVENIIWRNMSNIFKMTTPPEFIQRFTVRQTRRYAESSLENLPEDVTNEIIRLTMEAFGLFRWELDDRMDDEQLRSSSWFLDLGKTDEDRRFVRQRIRDFRCTAKKTFRDMLQLALTEIRRCEVVEGQLVRVNHEKKKTGCTKRRAANVEEDPSLSAENLSFDENEYGQVNEKHQEDNKKYVKKLKSSRARNVPSSSHSMS</sequence>
<name>A0A2G5VH72_9PELO</name>
<keyword evidence="3" id="KW-1185">Reference proteome</keyword>